<evidence type="ECO:0000256" key="1">
    <source>
        <dbReference type="SAM" id="MobiDB-lite"/>
    </source>
</evidence>
<dbReference type="Gene3D" id="3.40.50.150">
    <property type="entry name" value="Vaccinia Virus protein VP39"/>
    <property type="match status" value="1"/>
</dbReference>
<dbReference type="SUPFAM" id="SSF53335">
    <property type="entry name" value="S-adenosyl-L-methionine-dependent methyltransferases"/>
    <property type="match status" value="1"/>
</dbReference>
<dbReference type="RefSeq" id="WP_085323501.1">
    <property type="nucleotide sequence ID" value="NZ_NCXP01000002.1"/>
</dbReference>
<dbReference type="AlphaFoldDB" id="A0A1X2LYU9"/>
<gene>
    <name evidence="2" type="ORF">B8W66_02710</name>
</gene>
<sequence>MGACGADERSRHRAKPDVSPAMAPRHIGQRNEYVLTKDWSGEHERLNLLAATVDALSIDAIRTAGFGRGCRGLDIGAGTGSVASWLAREAGDPSLVTATDVDTRLLQPLADAGIRVLKHDVVTGEFPPGSFDAIHTRSVLEHIEQREEILGRIIPWLAPEGVLVVVDCASFSVLSSRNPIYRKVMQAWVDVLALTGTDYEWARSFPEPLQRHGYRDVGVSAILPAIQGGTPMARFWSLTLEAVRPRILDAQLSCDEEINQAQRLLADPQFWDLGPGFLAAWGRRP</sequence>
<comment type="caution">
    <text evidence="2">The sequence shown here is derived from an EMBL/GenBank/DDBJ whole genome shotgun (WGS) entry which is preliminary data.</text>
</comment>
<feature type="region of interest" description="Disordered" evidence="1">
    <location>
        <begin position="1"/>
        <end position="23"/>
    </location>
</feature>
<dbReference type="CDD" id="cd02440">
    <property type="entry name" value="AdoMet_MTases"/>
    <property type="match status" value="1"/>
</dbReference>
<accession>A0A1X2LYU9</accession>
<reference evidence="2 3" key="1">
    <citation type="submission" date="2017-04" db="EMBL/GenBank/DDBJ databases">
        <title>The new phylogeny of genus Mycobacterium.</title>
        <authorList>
            <person name="Tortoli E."/>
            <person name="Trovato A."/>
            <person name="Cirillo D.M."/>
        </authorList>
    </citation>
    <scope>NUCLEOTIDE SEQUENCE [LARGE SCALE GENOMIC DNA]</scope>
    <source>
        <strain evidence="2 3">TBL 1200985</strain>
    </source>
</reference>
<evidence type="ECO:0000313" key="2">
    <source>
        <dbReference type="EMBL" id="OSC42489.1"/>
    </source>
</evidence>
<feature type="compositionally biased region" description="Basic and acidic residues" evidence="1">
    <location>
        <begin position="1"/>
        <end position="10"/>
    </location>
</feature>
<dbReference type="Proteomes" id="UP000193247">
    <property type="component" value="Unassembled WGS sequence"/>
</dbReference>
<dbReference type="OrthoDB" id="3469983at2"/>
<proteinExistence type="predicted"/>
<protein>
    <submittedName>
        <fullName evidence="2">Uncharacterized protein</fullName>
    </submittedName>
</protein>
<organism evidence="2 3">
    <name type="scientific">Mycobacterium decipiens</name>
    <dbReference type="NCBI Taxonomy" id="1430326"/>
    <lineage>
        <taxon>Bacteria</taxon>
        <taxon>Bacillati</taxon>
        <taxon>Actinomycetota</taxon>
        <taxon>Actinomycetes</taxon>
        <taxon>Mycobacteriales</taxon>
        <taxon>Mycobacteriaceae</taxon>
        <taxon>Mycobacterium</taxon>
    </lineage>
</organism>
<dbReference type="EMBL" id="NCXP01000002">
    <property type="protein sequence ID" value="OSC42489.1"/>
    <property type="molecule type" value="Genomic_DNA"/>
</dbReference>
<dbReference type="PANTHER" id="PTHR43591">
    <property type="entry name" value="METHYLTRANSFERASE"/>
    <property type="match status" value="1"/>
</dbReference>
<name>A0A1X2LYU9_9MYCO</name>
<dbReference type="STRING" id="1430326.B8W66_02710"/>
<keyword evidence="3" id="KW-1185">Reference proteome</keyword>
<dbReference type="Pfam" id="PF13489">
    <property type="entry name" value="Methyltransf_23"/>
    <property type="match status" value="1"/>
</dbReference>
<evidence type="ECO:0000313" key="3">
    <source>
        <dbReference type="Proteomes" id="UP000193247"/>
    </source>
</evidence>
<dbReference type="InterPro" id="IPR029063">
    <property type="entry name" value="SAM-dependent_MTases_sf"/>
</dbReference>